<proteinExistence type="predicted"/>
<evidence type="ECO:0000256" key="1">
    <source>
        <dbReference type="SAM" id="MobiDB-lite"/>
    </source>
</evidence>
<dbReference type="Proteomes" id="UP000799428">
    <property type="component" value="Unassembled WGS sequence"/>
</dbReference>
<keyword evidence="3" id="KW-1185">Reference proteome</keyword>
<gene>
    <name evidence="2" type="ORF">K504DRAFT_89875</name>
</gene>
<name>A0A6G1JZL3_9PLEO</name>
<protein>
    <submittedName>
        <fullName evidence="2">Uncharacterized protein</fullName>
    </submittedName>
</protein>
<sequence length="149" mass="17216">MKRKRKRFYTQNYRAATSDCSYYKINITFRSHNNYHSYQSISLSGVRVHPSSPSQPPRLPHGALSCPPLPVRIRPPHIHPNENSPHIHNPRNHQVAPNRHKTSRPNRSHHRPHKYQVHKIPEEQCQAGYVFAGGPGLQQVATPYFVCHV</sequence>
<feature type="region of interest" description="Disordered" evidence="1">
    <location>
        <begin position="46"/>
        <end position="112"/>
    </location>
</feature>
<reference evidence="2" key="1">
    <citation type="journal article" date="2020" name="Stud. Mycol.">
        <title>101 Dothideomycetes genomes: a test case for predicting lifestyles and emergence of pathogens.</title>
        <authorList>
            <person name="Haridas S."/>
            <person name="Albert R."/>
            <person name="Binder M."/>
            <person name="Bloem J."/>
            <person name="Labutti K."/>
            <person name="Salamov A."/>
            <person name="Andreopoulos B."/>
            <person name="Baker S."/>
            <person name="Barry K."/>
            <person name="Bills G."/>
            <person name="Bluhm B."/>
            <person name="Cannon C."/>
            <person name="Castanera R."/>
            <person name="Culley D."/>
            <person name="Daum C."/>
            <person name="Ezra D."/>
            <person name="Gonzalez J."/>
            <person name="Henrissat B."/>
            <person name="Kuo A."/>
            <person name="Liang C."/>
            <person name="Lipzen A."/>
            <person name="Lutzoni F."/>
            <person name="Magnuson J."/>
            <person name="Mondo S."/>
            <person name="Nolan M."/>
            <person name="Ohm R."/>
            <person name="Pangilinan J."/>
            <person name="Park H.-J."/>
            <person name="Ramirez L."/>
            <person name="Alfaro M."/>
            <person name="Sun H."/>
            <person name="Tritt A."/>
            <person name="Yoshinaga Y."/>
            <person name="Zwiers L.-H."/>
            <person name="Turgeon B."/>
            <person name="Goodwin S."/>
            <person name="Spatafora J."/>
            <person name="Crous P."/>
            <person name="Grigoriev I."/>
        </authorList>
    </citation>
    <scope>NUCLEOTIDE SEQUENCE</scope>
    <source>
        <strain evidence="2">CBS 279.74</strain>
    </source>
</reference>
<accession>A0A6G1JZL3</accession>
<feature type="compositionally biased region" description="Basic residues" evidence="1">
    <location>
        <begin position="98"/>
        <end position="112"/>
    </location>
</feature>
<evidence type="ECO:0000313" key="3">
    <source>
        <dbReference type="Proteomes" id="UP000799428"/>
    </source>
</evidence>
<dbReference type="AlphaFoldDB" id="A0A6G1JZL3"/>
<evidence type="ECO:0000313" key="2">
    <source>
        <dbReference type="EMBL" id="KAF2706044.1"/>
    </source>
</evidence>
<organism evidence="2 3">
    <name type="scientific">Pleomassaria siparia CBS 279.74</name>
    <dbReference type="NCBI Taxonomy" id="1314801"/>
    <lineage>
        <taxon>Eukaryota</taxon>
        <taxon>Fungi</taxon>
        <taxon>Dikarya</taxon>
        <taxon>Ascomycota</taxon>
        <taxon>Pezizomycotina</taxon>
        <taxon>Dothideomycetes</taxon>
        <taxon>Pleosporomycetidae</taxon>
        <taxon>Pleosporales</taxon>
        <taxon>Pleomassariaceae</taxon>
        <taxon>Pleomassaria</taxon>
    </lineage>
</organism>
<dbReference type="EMBL" id="MU005777">
    <property type="protein sequence ID" value="KAF2706044.1"/>
    <property type="molecule type" value="Genomic_DNA"/>
</dbReference>